<gene>
    <name evidence="3" type="ORF">GCM10009416_32650</name>
</gene>
<proteinExistence type="predicted"/>
<feature type="compositionally biased region" description="Low complexity" evidence="1">
    <location>
        <begin position="452"/>
        <end position="461"/>
    </location>
</feature>
<keyword evidence="4" id="KW-1185">Reference proteome</keyword>
<comment type="caution">
    <text evidence="3">The sequence shown here is derived from an EMBL/GenBank/DDBJ whole genome shotgun (WGS) entry which is preliminary data.</text>
</comment>
<dbReference type="InterPro" id="IPR051162">
    <property type="entry name" value="T4SS_component"/>
</dbReference>
<dbReference type="InterPro" id="IPR033186">
    <property type="entry name" value="HerA_C"/>
</dbReference>
<dbReference type="Proteomes" id="UP001501588">
    <property type="component" value="Unassembled WGS sequence"/>
</dbReference>
<dbReference type="Pfam" id="PF05872">
    <property type="entry name" value="HerA_C"/>
    <property type="match status" value="1"/>
</dbReference>
<dbReference type="InterPro" id="IPR027417">
    <property type="entry name" value="P-loop_NTPase"/>
</dbReference>
<evidence type="ECO:0000313" key="4">
    <source>
        <dbReference type="Proteomes" id="UP001501588"/>
    </source>
</evidence>
<dbReference type="PANTHER" id="PTHR30121">
    <property type="entry name" value="UNCHARACTERIZED PROTEIN YJGR-RELATED"/>
    <property type="match status" value="1"/>
</dbReference>
<evidence type="ECO:0000313" key="3">
    <source>
        <dbReference type="EMBL" id="GAA0591715.1"/>
    </source>
</evidence>
<feature type="compositionally biased region" description="Low complexity" evidence="1">
    <location>
        <begin position="425"/>
        <end position="443"/>
    </location>
</feature>
<sequence length="555" mass="58863">MARESILVGRGDAPCELLLRRANRHGLVAGATGTGKTVTLQVLAEGFSRAGVPVFCADIKGDLSGIAAPGKPNPKLDARAAEMGETDFAYEACPVVFWDVFGEQGHPLRATVAEMGPVLLARMLELNDTQEGVLSIAFKLADDEGLLLLDFKDLRAILNHVAERAEELRAEYGQVSKASVGTIQRRLLMLEQAGAEHFFGEPALSLEDLMLTTPDGRGAVNVLAADKLVHSPRLYATFLLWLLSELFEELPEVGDPDKPKLVFFFDEAHMLFRDAPRALVEKVETVVRLIRSKGVGVYFVTQNPLDLPLPVLGQLGNRVQHALRAFTPMDQKAVRSAAETFRPNPKLRVEETITQLGVGEALVSTLAADGTPTVVERARIAPPRGRIGPLTAEERKAALASSPLAGRYDTPLDRDSAYEALQGRATTATDAEPAPAAPTRGANPWGGGVGGDPWWRTGGAPAPRPPIPTTVPRAPTRRTAAGSGRRAPAAERDPGPGGVLGDIIGGGGSGGGRSRGRQSPAEAMATSMARSLGTTFGRKIGGAVLRGVLGSILKR</sequence>
<organism evidence="3 4">
    <name type="scientific">Craurococcus roseus</name>
    <dbReference type="NCBI Taxonomy" id="77585"/>
    <lineage>
        <taxon>Bacteria</taxon>
        <taxon>Pseudomonadati</taxon>
        <taxon>Pseudomonadota</taxon>
        <taxon>Alphaproteobacteria</taxon>
        <taxon>Acetobacterales</taxon>
        <taxon>Acetobacteraceae</taxon>
        <taxon>Craurococcus</taxon>
    </lineage>
</organism>
<feature type="region of interest" description="Disordered" evidence="1">
    <location>
        <begin position="424"/>
        <end position="499"/>
    </location>
</feature>
<dbReference type="Gene3D" id="3.40.50.300">
    <property type="entry name" value="P-loop containing nucleotide triphosphate hydrolases"/>
    <property type="match status" value="2"/>
</dbReference>
<reference evidence="4" key="1">
    <citation type="journal article" date="2019" name="Int. J. Syst. Evol. Microbiol.">
        <title>The Global Catalogue of Microorganisms (GCM) 10K type strain sequencing project: providing services to taxonomists for standard genome sequencing and annotation.</title>
        <authorList>
            <consortium name="The Broad Institute Genomics Platform"/>
            <consortium name="The Broad Institute Genome Sequencing Center for Infectious Disease"/>
            <person name="Wu L."/>
            <person name="Ma J."/>
        </authorList>
    </citation>
    <scope>NUCLEOTIDE SEQUENCE [LARGE SCALE GENOMIC DNA]</scope>
    <source>
        <strain evidence="4">JCM 9933</strain>
    </source>
</reference>
<evidence type="ECO:0000259" key="2">
    <source>
        <dbReference type="Pfam" id="PF05872"/>
    </source>
</evidence>
<feature type="compositionally biased region" description="Low complexity" evidence="1">
    <location>
        <begin position="470"/>
        <end position="487"/>
    </location>
</feature>
<dbReference type="RefSeq" id="WP_343896433.1">
    <property type="nucleotide sequence ID" value="NZ_BAAAFZ010000052.1"/>
</dbReference>
<name>A0ABP3QKA8_9PROT</name>
<dbReference type="PANTHER" id="PTHR30121:SF6">
    <property type="entry name" value="SLR6007 PROTEIN"/>
    <property type="match status" value="1"/>
</dbReference>
<dbReference type="SUPFAM" id="SSF52540">
    <property type="entry name" value="P-loop containing nucleoside triphosphate hydrolases"/>
    <property type="match status" value="1"/>
</dbReference>
<dbReference type="EMBL" id="BAAAFZ010000052">
    <property type="protein sequence ID" value="GAA0591715.1"/>
    <property type="molecule type" value="Genomic_DNA"/>
</dbReference>
<accession>A0ABP3QKA8</accession>
<evidence type="ECO:0000256" key="1">
    <source>
        <dbReference type="SAM" id="MobiDB-lite"/>
    </source>
</evidence>
<protein>
    <submittedName>
        <fullName evidence="3">DUF853 domain-containing protein</fullName>
    </submittedName>
</protein>
<feature type="domain" description="Helicase HerA-like C-terminal" evidence="2">
    <location>
        <begin position="10"/>
        <end position="438"/>
    </location>
</feature>